<gene>
    <name evidence="1" type="ORF">M0R45_012757</name>
</gene>
<evidence type="ECO:0008006" key="3">
    <source>
        <dbReference type="Google" id="ProtNLM"/>
    </source>
</evidence>
<evidence type="ECO:0000313" key="1">
    <source>
        <dbReference type="EMBL" id="KAK9935884.1"/>
    </source>
</evidence>
<keyword evidence="2" id="KW-1185">Reference proteome</keyword>
<dbReference type="AlphaFoldDB" id="A0AAW1XH55"/>
<comment type="caution">
    <text evidence="1">The sequence shown here is derived from an EMBL/GenBank/DDBJ whole genome shotgun (WGS) entry which is preliminary data.</text>
</comment>
<sequence>MLVDVDGSPSGVPPSMGGLIFHCLVEQRCCIYHLGLAMRQTFPNLVSIPFASDEIVMKSVNNTPSFGTEWLNGLVDNLQF</sequence>
<dbReference type="EMBL" id="JBEDUW010000003">
    <property type="protein sequence ID" value="KAK9935884.1"/>
    <property type="molecule type" value="Genomic_DNA"/>
</dbReference>
<evidence type="ECO:0000313" key="2">
    <source>
        <dbReference type="Proteomes" id="UP001457282"/>
    </source>
</evidence>
<reference evidence="1 2" key="1">
    <citation type="journal article" date="2023" name="G3 (Bethesda)">
        <title>A chromosome-length genome assembly and annotation of blackberry (Rubus argutus, cv. 'Hillquist').</title>
        <authorList>
            <person name="Bruna T."/>
            <person name="Aryal R."/>
            <person name="Dudchenko O."/>
            <person name="Sargent D.J."/>
            <person name="Mead D."/>
            <person name="Buti M."/>
            <person name="Cavallini A."/>
            <person name="Hytonen T."/>
            <person name="Andres J."/>
            <person name="Pham M."/>
            <person name="Weisz D."/>
            <person name="Mascagni F."/>
            <person name="Usai G."/>
            <person name="Natali L."/>
            <person name="Bassil N."/>
            <person name="Fernandez G.E."/>
            <person name="Lomsadze A."/>
            <person name="Armour M."/>
            <person name="Olukolu B."/>
            <person name="Poorten T."/>
            <person name="Britton C."/>
            <person name="Davik J."/>
            <person name="Ashrafi H."/>
            <person name="Aiden E.L."/>
            <person name="Borodovsky M."/>
            <person name="Worthington M."/>
        </authorList>
    </citation>
    <scope>NUCLEOTIDE SEQUENCE [LARGE SCALE GENOMIC DNA]</scope>
    <source>
        <strain evidence="1">PI 553951</strain>
    </source>
</reference>
<proteinExistence type="predicted"/>
<name>A0AAW1XH55_RUBAR</name>
<organism evidence="1 2">
    <name type="scientific">Rubus argutus</name>
    <name type="common">Southern blackberry</name>
    <dbReference type="NCBI Taxonomy" id="59490"/>
    <lineage>
        <taxon>Eukaryota</taxon>
        <taxon>Viridiplantae</taxon>
        <taxon>Streptophyta</taxon>
        <taxon>Embryophyta</taxon>
        <taxon>Tracheophyta</taxon>
        <taxon>Spermatophyta</taxon>
        <taxon>Magnoliopsida</taxon>
        <taxon>eudicotyledons</taxon>
        <taxon>Gunneridae</taxon>
        <taxon>Pentapetalae</taxon>
        <taxon>rosids</taxon>
        <taxon>fabids</taxon>
        <taxon>Rosales</taxon>
        <taxon>Rosaceae</taxon>
        <taxon>Rosoideae</taxon>
        <taxon>Rosoideae incertae sedis</taxon>
        <taxon>Rubus</taxon>
    </lineage>
</organism>
<dbReference type="Proteomes" id="UP001457282">
    <property type="component" value="Unassembled WGS sequence"/>
</dbReference>
<protein>
    <recommendedName>
        <fullName evidence="3">MULE transposase domain-containing protein</fullName>
    </recommendedName>
</protein>
<accession>A0AAW1XH55</accession>